<reference evidence="2" key="1">
    <citation type="submission" date="2020-06" db="EMBL/GenBank/DDBJ databases">
        <title>Nostoc edaphicum CCNP1411 genome.</title>
        <authorList>
            <person name="Fidor A."/>
            <person name="Grabski M."/>
            <person name="Gawor J."/>
            <person name="Gromadka R."/>
            <person name="Wegrzyn G."/>
            <person name="Mazur-Marzec H."/>
        </authorList>
    </citation>
    <scope>NUCLEOTIDE SEQUENCE [LARGE SCALE GENOMIC DNA]</scope>
    <source>
        <strain evidence="2">CCNP1411</strain>
    </source>
</reference>
<dbReference type="RefSeq" id="WP_181927811.1">
    <property type="nucleotide sequence ID" value="NZ_CP054698.1"/>
</dbReference>
<name>A0A7D7LGE2_9NOSO</name>
<protein>
    <submittedName>
        <fullName evidence="1">Uncharacterized protein</fullName>
    </submittedName>
</protein>
<dbReference type="KEGG" id="ned:HUN01_20920"/>
<dbReference type="Proteomes" id="UP000514713">
    <property type="component" value="Chromosome"/>
</dbReference>
<accession>A0A7D7LGE2</accession>
<sequence>MSIQTMKSDLLVDLSTEEQQLLSGGENGFIRTRGVLRYGEKRYPVQLFGIVRGLPESKDENNGENGGGKD</sequence>
<keyword evidence="2" id="KW-1185">Reference proteome</keyword>
<organism evidence="1 2">
    <name type="scientific">Nostoc edaphicum CCNP1411</name>
    <dbReference type="NCBI Taxonomy" id="1472755"/>
    <lineage>
        <taxon>Bacteria</taxon>
        <taxon>Bacillati</taxon>
        <taxon>Cyanobacteriota</taxon>
        <taxon>Cyanophyceae</taxon>
        <taxon>Nostocales</taxon>
        <taxon>Nostocaceae</taxon>
        <taxon>Nostoc</taxon>
    </lineage>
</organism>
<proteinExistence type="predicted"/>
<gene>
    <name evidence="1" type="ORF">HUN01_20920</name>
</gene>
<dbReference type="EMBL" id="CP054698">
    <property type="protein sequence ID" value="QMS89929.1"/>
    <property type="molecule type" value="Genomic_DNA"/>
</dbReference>
<dbReference type="AlphaFoldDB" id="A0A7D7LGE2"/>
<evidence type="ECO:0000313" key="1">
    <source>
        <dbReference type="EMBL" id="QMS89929.1"/>
    </source>
</evidence>
<evidence type="ECO:0000313" key="2">
    <source>
        <dbReference type="Proteomes" id="UP000514713"/>
    </source>
</evidence>